<gene>
    <name evidence="2" type="ORF">SDC9_137568</name>
</gene>
<organism evidence="2">
    <name type="scientific">bioreactor metagenome</name>
    <dbReference type="NCBI Taxonomy" id="1076179"/>
    <lineage>
        <taxon>unclassified sequences</taxon>
        <taxon>metagenomes</taxon>
        <taxon>ecological metagenomes</taxon>
    </lineage>
</organism>
<protein>
    <submittedName>
        <fullName evidence="2">Uncharacterized protein</fullName>
    </submittedName>
</protein>
<sequence length="110" mass="12578">MERRRHRQRQRALGACSLEHFAALFHADLGAGDHGLRRVVEVHRFHDFLGTRTKAGRGFGTASHHLGGIQPQDRGHRARTHRHGLLHGCSTQAHQRRSLCQRQHARGHQR</sequence>
<name>A0A645DMC4_9ZZZZ</name>
<dbReference type="AlphaFoldDB" id="A0A645DMC4"/>
<evidence type="ECO:0000313" key="2">
    <source>
        <dbReference type="EMBL" id="MPM90447.1"/>
    </source>
</evidence>
<reference evidence="2" key="1">
    <citation type="submission" date="2019-08" db="EMBL/GenBank/DDBJ databases">
        <authorList>
            <person name="Kucharzyk K."/>
            <person name="Murdoch R.W."/>
            <person name="Higgins S."/>
            <person name="Loffler F."/>
        </authorList>
    </citation>
    <scope>NUCLEOTIDE SEQUENCE</scope>
</reference>
<feature type="compositionally biased region" description="Basic residues" evidence="1">
    <location>
        <begin position="94"/>
        <end position="110"/>
    </location>
</feature>
<evidence type="ECO:0000256" key="1">
    <source>
        <dbReference type="SAM" id="MobiDB-lite"/>
    </source>
</evidence>
<feature type="region of interest" description="Disordered" evidence="1">
    <location>
        <begin position="56"/>
        <end position="110"/>
    </location>
</feature>
<accession>A0A645DMC4</accession>
<dbReference type="EMBL" id="VSSQ01037687">
    <property type="protein sequence ID" value="MPM90447.1"/>
    <property type="molecule type" value="Genomic_DNA"/>
</dbReference>
<comment type="caution">
    <text evidence="2">The sequence shown here is derived from an EMBL/GenBank/DDBJ whole genome shotgun (WGS) entry which is preliminary data.</text>
</comment>
<feature type="compositionally biased region" description="Basic residues" evidence="1">
    <location>
        <begin position="76"/>
        <end position="85"/>
    </location>
</feature>
<proteinExistence type="predicted"/>